<evidence type="ECO:0000313" key="4">
    <source>
        <dbReference type="Proteomes" id="UP000028631"/>
    </source>
</evidence>
<gene>
    <name evidence="3" type="ORF">IV01_06925</name>
</gene>
<dbReference type="Pfam" id="PF07331">
    <property type="entry name" value="TctB"/>
    <property type="match status" value="1"/>
</dbReference>
<feature type="transmembrane region" description="Helical" evidence="1">
    <location>
        <begin position="37"/>
        <end position="57"/>
    </location>
</feature>
<proteinExistence type="predicted"/>
<name>A0A085VN93_PSESX</name>
<keyword evidence="1" id="KW-0472">Membrane</keyword>
<feature type="transmembrane region" description="Helical" evidence="1">
    <location>
        <begin position="91"/>
        <end position="116"/>
    </location>
</feature>
<feature type="domain" description="DUF1468" evidence="2">
    <location>
        <begin position="10"/>
        <end position="157"/>
    </location>
</feature>
<dbReference type="Proteomes" id="UP000028631">
    <property type="component" value="Unassembled WGS sequence"/>
</dbReference>
<dbReference type="PATRIC" id="fig|317.175.peg.1438"/>
<dbReference type="InterPro" id="IPR009936">
    <property type="entry name" value="DUF1468"/>
</dbReference>
<dbReference type="EMBL" id="JPQU01000023">
    <property type="protein sequence ID" value="KFE56906.1"/>
    <property type="molecule type" value="Genomic_DNA"/>
</dbReference>
<sequence length="163" mass="17566">MATSKRKELIIGGAMLATALGYLAMSFKLPGHSGIDAAFVPTLLATMLCLLAVIQLFSTFATPQAPADNVPHVDTEETGSAIDVKTVVKTLALIVGYIALMKPIGFPIMTVVYLYLQFIVLTPVDQKVRHITYALVAVCTSAVIYLLFREAFDLMLPAGLTNF</sequence>
<evidence type="ECO:0000256" key="1">
    <source>
        <dbReference type="SAM" id="Phobius"/>
    </source>
</evidence>
<evidence type="ECO:0000259" key="2">
    <source>
        <dbReference type="Pfam" id="PF07331"/>
    </source>
</evidence>
<dbReference type="AlphaFoldDB" id="A0A085VN93"/>
<accession>A0A085VN93</accession>
<protein>
    <recommendedName>
        <fullName evidence="2">DUF1468 domain-containing protein</fullName>
    </recommendedName>
</protein>
<feature type="transmembrane region" description="Helical" evidence="1">
    <location>
        <begin position="9"/>
        <end position="25"/>
    </location>
</feature>
<feature type="transmembrane region" description="Helical" evidence="1">
    <location>
        <begin position="128"/>
        <end position="148"/>
    </location>
</feature>
<dbReference type="OrthoDB" id="7770860at2"/>
<keyword evidence="4" id="KW-1185">Reference proteome</keyword>
<dbReference type="RefSeq" id="WP_032627208.1">
    <property type="nucleotide sequence ID" value="NZ_JPQU01000023.1"/>
</dbReference>
<comment type="caution">
    <text evidence="3">The sequence shown here is derived from an EMBL/GenBank/DDBJ whole genome shotgun (WGS) entry which is preliminary data.</text>
</comment>
<organism evidence="3 4">
    <name type="scientific">Pseudomonas syringae</name>
    <dbReference type="NCBI Taxonomy" id="317"/>
    <lineage>
        <taxon>Bacteria</taxon>
        <taxon>Pseudomonadati</taxon>
        <taxon>Pseudomonadota</taxon>
        <taxon>Gammaproteobacteria</taxon>
        <taxon>Pseudomonadales</taxon>
        <taxon>Pseudomonadaceae</taxon>
        <taxon>Pseudomonas</taxon>
    </lineage>
</organism>
<reference evidence="3 4" key="1">
    <citation type="submission" date="2014-07" db="EMBL/GenBank/DDBJ databases">
        <title>Draft Genome Sequences of Environmental Pseudomonas syringae strains.</title>
        <authorList>
            <person name="Baltrus D.A."/>
            <person name="Berge O."/>
            <person name="Morris C."/>
        </authorList>
    </citation>
    <scope>NUCLEOTIDE SEQUENCE [LARGE SCALE GENOMIC DNA]</scope>
    <source>
        <strain evidence="3 4">GAW0119</strain>
    </source>
</reference>
<keyword evidence="1" id="KW-1133">Transmembrane helix</keyword>
<evidence type="ECO:0000313" key="3">
    <source>
        <dbReference type="EMBL" id="KFE56906.1"/>
    </source>
</evidence>
<keyword evidence="1" id="KW-0812">Transmembrane</keyword>